<organism evidence="9">
    <name type="scientific">freshwater metagenome</name>
    <dbReference type="NCBI Taxonomy" id="449393"/>
    <lineage>
        <taxon>unclassified sequences</taxon>
        <taxon>metagenomes</taxon>
        <taxon>ecological metagenomes</taxon>
    </lineage>
</organism>
<dbReference type="Gene3D" id="1.10.3720.10">
    <property type="entry name" value="MetI-like"/>
    <property type="match status" value="1"/>
</dbReference>
<dbReference type="PANTHER" id="PTHR43386">
    <property type="entry name" value="OLIGOPEPTIDE TRANSPORT SYSTEM PERMEASE PROTEIN APPC"/>
    <property type="match status" value="1"/>
</dbReference>
<dbReference type="EMBL" id="CAEZUN010000182">
    <property type="protein sequence ID" value="CAB4610833.1"/>
    <property type="molecule type" value="Genomic_DNA"/>
</dbReference>
<dbReference type="SUPFAM" id="SSF161098">
    <property type="entry name" value="MetI-like"/>
    <property type="match status" value="1"/>
</dbReference>
<sequence length="314" mass="34053">MRGLILGFALNSHSQRITPRQMALSRFFSHKAAVISCLILLILTLFVILAPFTARYGVNQSVQLPPNSFLTPRANAWLGTDDIGRDLYSRLIYGVRVSLMIGLVSAIVSVTIGALVGAVAGFRGGRFDDIVMRITDLFLAFPFLVTLLIVRNVLGAISWIKPLTGEMNSVRFIIILFSIFGWMSVARIVRGQVLSLKEREFIEAARAVGASRRFIIRQHLIPNSIGPIMVSLTFSVVGAITGESTLAFFGYGPQAGEGATSLGILVGAAKGAVQTGYWWLAVFPCFTLVVISLSINFIGDALRDATDTQLDRGA</sequence>
<accession>A0A6J6HE85</accession>
<feature type="transmembrane region" description="Helical" evidence="7">
    <location>
        <begin position="277"/>
        <end position="298"/>
    </location>
</feature>
<dbReference type="PANTHER" id="PTHR43386:SF1">
    <property type="entry name" value="D,D-DIPEPTIDE TRANSPORT SYSTEM PERMEASE PROTEIN DDPC-RELATED"/>
    <property type="match status" value="1"/>
</dbReference>
<dbReference type="InterPro" id="IPR000515">
    <property type="entry name" value="MetI-like"/>
</dbReference>
<evidence type="ECO:0000256" key="7">
    <source>
        <dbReference type="SAM" id="Phobius"/>
    </source>
</evidence>
<feature type="transmembrane region" description="Helical" evidence="7">
    <location>
        <begin position="220"/>
        <end position="240"/>
    </location>
</feature>
<evidence type="ECO:0000259" key="8">
    <source>
        <dbReference type="PROSITE" id="PS50928"/>
    </source>
</evidence>
<reference evidence="9" key="1">
    <citation type="submission" date="2020-05" db="EMBL/GenBank/DDBJ databases">
        <authorList>
            <person name="Chiriac C."/>
            <person name="Salcher M."/>
            <person name="Ghai R."/>
            <person name="Kavagutti S V."/>
        </authorList>
    </citation>
    <scope>NUCLEOTIDE SEQUENCE</scope>
</reference>
<comment type="subcellular location">
    <subcellularLocation>
        <location evidence="1">Cell membrane</location>
        <topology evidence="1">Multi-pass membrane protein</topology>
    </subcellularLocation>
</comment>
<dbReference type="Pfam" id="PF00528">
    <property type="entry name" value="BPD_transp_1"/>
    <property type="match status" value="1"/>
</dbReference>
<dbReference type="CDD" id="cd06261">
    <property type="entry name" value="TM_PBP2"/>
    <property type="match status" value="1"/>
</dbReference>
<evidence type="ECO:0000256" key="2">
    <source>
        <dbReference type="ARBA" id="ARBA00022448"/>
    </source>
</evidence>
<dbReference type="AlphaFoldDB" id="A0A6J6HE85"/>
<feature type="transmembrane region" description="Helical" evidence="7">
    <location>
        <begin position="172"/>
        <end position="189"/>
    </location>
</feature>
<gene>
    <name evidence="9" type="ORF">UFOPK1826_01251</name>
    <name evidence="10" type="ORF">UFOPK4345_00386</name>
</gene>
<evidence type="ECO:0000313" key="9">
    <source>
        <dbReference type="EMBL" id="CAB4610833.1"/>
    </source>
</evidence>
<evidence type="ECO:0000256" key="1">
    <source>
        <dbReference type="ARBA" id="ARBA00004651"/>
    </source>
</evidence>
<dbReference type="GO" id="GO:0055085">
    <property type="term" value="P:transmembrane transport"/>
    <property type="evidence" value="ECO:0007669"/>
    <property type="project" value="InterPro"/>
</dbReference>
<dbReference type="PROSITE" id="PS50928">
    <property type="entry name" value="ABC_TM1"/>
    <property type="match status" value="1"/>
</dbReference>
<keyword evidence="3" id="KW-1003">Cell membrane</keyword>
<feature type="domain" description="ABC transmembrane type-1" evidence="8">
    <location>
        <begin position="95"/>
        <end position="299"/>
    </location>
</feature>
<dbReference type="InterPro" id="IPR025966">
    <property type="entry name" value="OppC_N"/>
</dbReference>
<feature type="transmembrane region" description="Helical" evidence="7">
    <location>
        <begin position="134"/>
        <end position="160"/>
    </location>
</feature>
<dbReference type="EMBL" id="CAFBQV010000040">
    <property type="protein sequence ID" value="CAB5061712.1"/>
    <property type="molecule type" value="Genomic_DNA"/>
</dbReference>
<protein>
    <submittedName>
        <fullName evidence="9">Unannotated protein</fullName>
    </submittedName>
</protein>
<dbReference type="InterPro" id="IPR035906">
    <property type="entry name" value="MetI-like_sf"/>
</dbReference>
<keyword evidence="4 7" id="KW-0812">Transmembrane</keyword>
<evidence type="ECO:0000256" key="5">
    <source>
        <dbReference type="ARBA" id="ARBA00022989"/>
    </source>
</evidence>
<feature type="transmembrane region" description="Helical" evidence="7">
    <location>
        <begin position="97"/>
        <end position="122"/>
    </location>
</feature>
<proteinExistence type="predicted"/>
<keyword evidence="5 7" id="KW-1133">Transmembrane helix</keyword>
<dbReference type="Pfam" id="PF12911">
    <property type="entry name" value="OppC_N"/>
    <property type="match status" value="1"/>
</dbReference>
<evidence type="ECO:0000256" key="4">
    <source>
        <dbReference type="ARBA" id="ARBA00022692"/>
    </source>
</evidence>
<evidence type="ECO:0000256" key="6">
    <source>
        <dbReference type="ARBA" id="ARBA00023136"/>
    </source>
</evidence>
<dbReference type="GO" id="GO:0005886">
    <property type="term" value="C:plasma membrane"/>
    <property type="evidence" value="ECO:0007669"/>
    <property type="project" value="UniProtKB-SubCell"/>
</dbReference>
<name>A0A6J6HE85_9ZZZZ</name>
<keyword evidence="6 7" id="KW-0472">Membrane</keyword>
<feature type="transmembrane region" description="Helical" evidence="7">
    <location>
        <begin position="32"/>
        <end position="54"/>
    </location>
</feature>
<evidence type="ECO:0000256" key="3">
    <source>
        <dbReference type="ARBA" id="ARBA00022475"/>
    </source>
</evidence>
<dbReference type="InterPro" id="IPR050366">
    <property type="entry name" value="BP-dependent_transpt_permease"/>
</dbReference>
<evidence type="ECO:0000313" key="10">
    <source>
        <dbReference type="EMBL" id="CAB5061712.1"/>
    </source>
</evidence>
<keyword evidence="2" id="KW-0813">Transport</keyword>